<dbReference type="InterPro" id="IPR005106">
    <property type="entry name" value="Asp/hSer_DH_NAD-bd"/>
</dbReference>
<dbReference type="PANTHER" id="PTHR31873:SF6">
    <property type="entry name" value="ASPARTATE DEHYDROGENASE DOMAIN-CONTAINING PROTEIN"/>
    <property type="match status" value="1"/>
</dbReference>
<evidence type="ECO:0000256" key="4">
    <source>
        <dbReference type="ARBA" id="ARBA00023002"/>
    </source>
</evidence>
<sequence>MIRVTVLGLGAAGLPVALALQAGQVPGMMLHSVAASTIGRAQAKLPDVSAHLAQDIDAMGDLVVECLPPAAFAAVVGPIVQSGRDVLVASVGGLLNAPEVAAYAGQGRIFLPSGALGGLDGVRAIAASGNAQMRLASEKPVAGFEQSAYLTAKGIVLADLTTRTCLFSGPAREGVRLFPKNVNVVAALSLAGIGADDTQLELWADPDATTNQHKVTAIGPAAHFEALTINLPDPQNPRTSALTGFSLIAALRNIAAPIRFA</sequence>
<dbReference type="RefSeq" id="WP_013384575.1">
    <property type="nucleotide sequence ID" value="NC_017384.1"/>
</dbReference>
<organism evidence="9 10">
    <name type="scientific">Ketogulonicigenium vulgare (strain WSH-001)</name>
    <dbReference type="NCBI Taxonomy" id="759362"/>
    <lineage>
        <taxon>Bacteria</taxon>
        <taxon>Pseudomonadati</taxon>
        <taxon>Pseudomonadota</taxon>
        <taxon>Alphaproteobacteria</taxon>
        <taxon>Rhodobacterales</taxon>
        <taxon>Roseobacteraceae</taxon>
        <taxon>Ketogulonicigenium</taxon>
    </lineage>
</organism>
<dbReference type="Gene3D" id="3.40.50.720">
    <property type="entry name" value="NAD(P)-binding Rossmann-like Domain"/>
    <property type="match status" value="1"/>
</dbReference>
<feature type="domain" description="Aspartate/homoserine dehydrogenase NAD-binding" evidence="8">
    <location>
        <begin position="8"/>
        <end position="95"/>
    </location>
</feature>
<feature type="active site" evidence="6">
    <location>
        <position position="213"/>
    </location>
</feature>
<evidence type="ECO:0000259" key="7">
    <source>
        <dbReference type="Pfam" id="PF01958"/>
    </source>
</evidence>
<comment type="pathway">
    <text evidence="6">Cofactor biosynthesis; NAD(+) biosynthesis; iminoaspartate from L-aspartate (dehydrogenase route): step 1/1.</text>
</comment>
<comment type="catalytic activity">
    <reaction evidence="6">
        <text>L-aspartate + NADP(+) + H2O = oxaloacetate + NH4(+) + NADPH + H(+)</text>
        <dbReference type="Rhea" id="RHEA:11784"/>
        <dbReference type="ChEBI" id="CHEBI:15377"/>
        <dbReference type="ChEBI" id="CHEBI:15378"/>
        <dbReference type="ChEBI" id="CHEBI:16452"/>
        <dbReference type="ChEBI" id="CHEBI:28938"/>
        <dbReference type="ChEBI" id="CHEBI:29991"/>
        <dbReference type="ChEBI" id="CHEBI:57783"/>
        <dbReference type="ChEBI" id="CHEBI:58349"/>
        <dbReference type="EC" id="1.4.1.21"/>
    </reaction>
</comment>
<dbReference type="Pfam" id="PF01958">
    <property type="entry name" value="Asp_DH_C"/>
    <property type="match status" value="1"/>
</dbReference>
<dbReference type="InterPro" id="IPR002811">
    <property type="entry name" value="Asp_DH"/>
</dbReference>
<dbReference type="eggNOG" id="COG1712">
    <property type="taxonomic scope" value="Bacteria"/>
</dbReference>
<dbReference type="Gene3D" id="3.30.360.10">
    <property type="entry name" value="Dihydrodipicolinate Reductase, domain 2"/>
    <property type="match status" value="1"/>
</dbReference>
<feature type="domain" description="Aspartate dehydrogenase" evidence="7">
    <location>
        <begin position="161"/>
        <end position="248"/>
    </location>
</feature>
<feature type="binding site" evidence="6">
    <location>
        <position position="183"/>
    </location>
    <ligand>
        <name>NAD(+)</name>
        <dbReference type="ChEBI" id="CHEBI:57540"/>
    </ligand>
</feature>
<dbReference type="GO" id="GO:0033735">
    <property type="term" value="F:aspartate dehydrogenase [NAD(P)+] activity"/>
    <property type="evidence" value="ECO:0007669"/>
    <property type="project" value="UniProtKB-EC"/>
</dbReference>
<keyword evidence="2 6" id="KW-0662">Pyridine nucleotide biosynthesis</keyword>
<dbReference type="HAMAP" id="MF_01265">
    <property type="entry name" value="NadX"/>
    <property type="match status" value="1"/>
</dbReference>
<evidence type="ECO:0000313" key="9">
    <source>
        <dbReference type="EMBL" id="AEM41111.1"/>
    </source>
</evidence>
<gene>
    <name evidence="6" type="primary">nadX</name>
    <name evidence="9" type="ordered locus">KVU_1272</name>
</gene>
<evidence type="ECO:0000256" key="2">
    <source>
        <dbReference type="ARBA" id="ARBA00022642"/>
    </source>
</evidence>
<accession>F9Y7Y5</accession>
<comment type="similarity">
    <text evidence="1 6">Belongs to the L-aspartate dehydrogenase family.</text>
</comment>
<dbReference type="InterPro" id="IPR020626">
    <property type="entry name" value="Asp_DH_prok"/>
</dbReference>
<dbReference type="InterPro" id="IPR036291">
    <property type="entry name" value="NAD(P)-bd_dom_sf"/>
</dbReference>
<keyword evidence="5 6" id="KW-0520">NAD</keyword>
<keyword evidence="3 6" id="KW-0521">NADP</keyword>
<evidence type="ECO:0000256" key="1">
    <source>
        <dbReference type="ARBA" id="ARBA00008331"/>
    </source>
</evidence>
<comment type="miscellaneous">
    <text evidence="6">The iminoaspartate product is unstable in aqueous solution and can decompose to oxaloacetate and ammonia.</text>
</comment>
<dbReference type="GO" id="GO:0009435">
    <property type="term" value="P:NAD+ biosynthetic process"/>
    <property type="evidence" value="ECO:0007669"/>
    <property type="project" value="UniProtKB-UniRule"/>
</dbReference>
<protein>
    <recommendedName>
        <fullName evidence="6">L-aspartate dehydrogenase</fullName>
        <ecNumber evidence="6">1.4.1.21</ecNumber>
    </recommendedName>
</protein>
<dbReference type="GO" id="GO:0050661">
    <property type="term" value="F:NADP binding"/>
    <property type="evidence" value="ECO:0007669"/>
    <property type="project" value="UniProtKB-UniRule"/>
</dbReference>
<evidence type="ECO:0000256" key="3">
    <source>
        <dbReference type="ARBA" id="ARBA00022857"/>
    </source>
</evidence>
<feature type="binding site" evidence="6">
    <location>
        <position position="115"/>
    </location>
    <ligand>
        <name>NAD(+)</name>
        <dbReference type="ChEBI" id="CHEBI:57540"/>
    </ligand>
</feature>
<proteinExistence type="inferred from homology"/>
<dbReference type="SUPFAM" id="SSF51735">
    <property type="entry name" value="NAD(P)-binding Rossmann-fold domains"/>
    <property type="match status" value="1"/>
</dbReference>
<dbReference type="EMBL" id="CP002018">
    <property type="protein sequence ID" value="AEM41111.1"/>
    <property type="molecule type" value="Genomic_DNA"/>
</dbReference>
<dbReference type="KEGG" id="kvl:KVU_1272"/>
<reference evidence="9 10" key="1">
    <citation type="journal article" date="2011" name="J. Bacteriol.">
        <title>Complete genome sequence of the industrial strain Ketogulonicigenium vulgare WSH-001.</title>
        <authorList>
            <person name="Liu L."/>
            <person name="Li Y."/>
            <person name="Zhang J."/>
            <person name="Zhou Z."/>
            <person name="Liu J."/>
            <person name="Li X."/>
            <person name="Zhou J."/>
            <person name="Du G."/>
            <person name="Wang L."/>
            <person name="Chen J."/>
        </authorList>
    </citation>
    <scope>NUCLEOTIDE SEQUENCE [LARGE SCALE GENOMIC DNA]</scope>
    <source>
        <strain evidence="9 10">WSH-001</strain>
    </source>
</reference>
<evidence type="ECO:0000256" key="6">
    <source>
        <dbReference type="HAMAP-Rule" id="MF_01265"/>
    </source>
</evidence>
<comment type="catalytic activity">
    <reaction evidence="6">
        <text>L-aspartate + NAD(+) + H2O = oxaloacetate + NH4(+) + NADH + H(+)</text>
        <dbReference type="Rhea" id="RHEA:11788"/>
        <dbReference type="ChEBI" id="CHEBI:15377"/>
        <dbReference type="ChEBI" id="CHEBI:15378"/>
        <dbReference type="ChEBI" id="CHEBI:16452"/>
        <dbReference type="ChEBI" id="CHEBI:28938"/>
        <dbReference type="ChEBI" id="CHEBI:29991"/>
        <dbReference type="ChEBI" id="CHEBI:57540"/>
        <dbReference type="ChEBI" id="CHEBI:57945"/>
        <dbReference type="EC" id="1.4.1.21"/>
    </reaction>
</comment>
<dbReference type="InterPro" id="IPR011182">
    <property type="entry name" value="L-Asp_DH"/>
</dbReference>
<dbReference type="AlphaFoldDB" id="F9Y7Y5"/>
<dbReference type="GO" id="GO:0016639">
    <property type="term" value="F:oxidoreductase activity, acting on the CH-NH2 group of donors, NAD or NADP as acceptor"/>
    <property type="evidence" value="ECO:0007669"/>
    <property type="project" value="UniProtKB-UniRule"/>
</dbReference>
<name>F9Y7Y5_KETVW</name>
<evidence type="ECO:0000256" key="5">
    <source>
        <dbReference type="ARBA" id="ARBA00023027"/>
    </source>
</evidence>
<dbReference type="EC" id="1.4.1.21" evidence="6"/>
<dbReference type="PANTHER" id="PTHR31873">
    <property type="entry name" value="L-ASPARTATE DEHYDROGENASE-RELATED"/>
    <property type="match status" value="1"/>
</dbReference>
<dbReference type="GO" id="GO:0051287">
    <property type="term" value="F:NAD binding"/>
    <property type="evidence" value="ECO:0007669"/>
    <property type="project" value="UniProtKB-UniRule"/>
</dbReference>
<dbReference type="UniPathway" id="UPA00253">
    <property type="reaction ID" value="UER00456"/>
</dbReference>
<keyword evidence="10" id="KW-1185">Reference proteome</keyword>
<dbReference type="PIRSF" id="PIRSF005227">
    <property type="entry name" value="Asp_dh_NAD_syn"/>
    <property type="match status" value="1"/>
</dbReference>
<dbReference type="Pfam" id="PF03447">
    <property type="entry name" value="NAD_binding_3"/>
    <property type="match status" value="1"/>
</dbReference>
<comment type="function">
    <text evidence="6">Specifically catalyzes the NAD or NADP-dependent dehydrogenation of L-aspartate to iminoaspartate.</text>
</comment>
<evidence type="ECO:0000259" key="8">
    <source>
        <dbReference type="Pfam" id="PF03447"/>
    </source>
</evidence>
<dbReference type="Proteomes" id="UP000000692">
    <property type="component" value="Chromosome"/>
</dbReference>
<dbReference type="HOGENOM" id="CLU_089550_0_0_5"/>
<dbReference type="SUPFAM" id="SSF55347">
    <property type="entry name" value="Glyceraldehyde-3-phosphate dehydrogenase-like, C-terminal domain"/>
    <property type="match status" value="1"/>
</dbReference>
<dbReference type="OrthoDB" id="8456681at2"/>
<evidence type="ECO:0000313" key="10">
    <source>
        <dbReference type="Proteomes" id="UP000000692"/>
    </source>
</evidence>
<keyword evidence="4 6" id="KW-0560">Oxidoreductase</keyword>